<dbReference type="PANTHER" id="PTHR38834">
    <property type="entry name" value="PERIPLASMIC SUBSTRATE BINDING PROTEIN FAMILY 3"/>
    <property type="match status" value="1"/>
</dbReference>
<dbReference type="PANTHER" id="PTHR38834:SF3">
    <property type="entry name" value="SOLUTE-BINDING PROTEIN FAMILY 3_N-TERMINAL DOMAIN-CONTAINING PROTEIN"/>
    <property type="match status" value="1"/>
</dbReference>
<dbReference type="Gene3D" id="3.40.190.10">
    <property type="entry name" value="Periplasmic binding protein-like II"/>
    <property type="match status" value="2"/>
</dbReference>
<evidence type="ECO:0000313" key="2">
    <source>
        <dbReference type="EMBL" id="TPH19308.1"/>
    </source>
</evidence>
<name>A0A502L5T8_9GAMM</name>
<sequence length="242" mass="27248">MLKRLFMLSIFACLYSISFGTLAQTIAVVTEDAPSLQYQKASGEMAGPAANLVEKVLNESGFNFDTRVLPWARAYKEAKQVPNTLIYSMVRTPEREDNFHWIGIISKPQYYLFALKSKDIPLAKPLIEYHQYRVGTVLNSANHLALKNQGFDSLVPVATAKQVFMLLTKKRVELITANLTAFDEICQHNSKQCDDIEAIGPISALNDRALYFAMNKNSDASVVQTLRETYQKLLTDKAINIF</sequence>
<evidence type="ECO:0000313" key="3">
    <source>
        <dbReference type="Proteomes" id="UP000315303"/>
    </source>
</evidence>
<dbReference type="EMBL" id="SAWY01000001">
    <property type="protein sequence ID" value="TPH19308.1"/>
    <property type="molecule type" value="Genomic_DNA"/>
</dbReference>
<comment type="caution">
    <text evidence="2">The sequence shown here is derived from an EMBL/GenBank/DDBJ whole genome shotgun (WGS) entry which is preliminary data.</text>
</comment>
<dbReference type="SUPFAM" id="SSF53850">
    <property type="entry name" value="Periplasmic binding protein-like II"/>
    <property type="match status" value="1"/>
</dbReference>
<protein>
    <submittedName>
        <fullName evidence="2">Transporter substrate-binding domain-containing protein</fullName>
    </submittedName>
</protein>
<reference evidence="2 3" key="1">
    <citation type="submission" date="2019-01" db="EMBL/GenBank/DDBJ databases">
        <title>Litorilituus lipolytica sp. nov., isolated from intertidal sand of the Yellow Sea in China.</title>
        <authorList>
            <person name="Liu A."/>
        </authorList>
    </citation>
    <scope>NUCLEOTIDE SEQUENCE [LARGE SCALE GENOMIC DNA]</scope>
    <source>
        <strain evidence="2 3">RZ04</strain>
    </source>
</reference>
<keyword evidence="3" id="KW-1185">Reference proteome</keyword>
<dbReference type="AlphaFoldDB" id="A0A502L5T8"/>
<feature type="signal peptide" evidence="1">
    <location>
        <begin position="1"/>
        <end position="23"/>
    </location>
</feature>
<organism evidence="2 3">
    <name type="scientific">Litorilituus lipolyticus</name>
    <dbReference type="NCBI Taxonomy" id="2491017"/>
    <lineage>
        <taxon>Bacteria</taxon>
        <taxon>Pseudomonadati</taxon>
        <taxon>Pseudomonadota</taxon>
        <taxon>Gammaproteobacteria</taxon>
        <taxon>Alteromonadales</taxon>
        <taxon>Colwelliaceae</taxon>
        <taxon>Litorilituus</taxon>
    </lineage>
</organism>
<dbReference type="RefSeq" id="WP_140600936.1">
    <property type="nucleotide sequence ID" value="NZ_SAWY01000001.1"/>
</dbReference>
<proteinExistence type="predicted"/>
<keyword evidence="1" id="KW-0732">Signal</keyword>
<dbReference type="Proteomes" id="UP000315303">
    <property type="component" value="Unassembled WGS sequence"/>
</dbReference>
<accession>A0A502L5T8</accession>
<gene>
    <name evidence="2" type="ORF">EPA86_00850</name>
</gene>
<feature type="chain" id="PRO_5021218718" evidence="1">
    <location>
        <begin position="24"/>
        <end position="242"/>
    </location>
</feature>
<dbReference type="OrthoDB" id="8587856at2"/>
<evidence type="ECO:0000256" key="1">
    <source>
        <dbReference type="SAM" id="SignalP"/>
    </source>
</evidence>